<organism evidence="1 2">
    <name type="scientific">Aerococcus christensenii</name>
    <dbReference type="NCBI Taxonomy" id="87541"/>
    <lineage>
        <taxon>Bacteria</taxon>
        <taxon>Bacillati</taxon>
        <taxon>Bacillota</taxon>
        <taxon>Bacilli</taxon>
        <taxon>Lactobacillales</taxon>
        <taxon>Aerococcaceae</taxon>
        <taxon>Aerococcus</taxon>
    </lineage>
</organism>
<sequence length="109" mass="12649">MGFRFKSDQQETIEDLFDRIIQPVQPRKEAQTEPQIGEHPLYLINDDFIQSHSAFADFQAFKLAAPIPLTLTPPNEGDLFLLNLFIKEHTDFSSWQELLDAYHHSLPTH</sequence>
<evidence type="ECO:0000313" key="2">
    <source>
        <dbReference type="Proteomes" id="UP000234775"/>
    </source>
</evidence>
<protein>
    <submittedName>
        <fullName evidence="1">Uncharacterized protein</fullName>
    </submittedName>
</protein>
<name>A0A2I1K6H3_9LACT</name>
<accession>A0A2I1K6H3</accession>
<comment type="caution">
    <text evidence="1">The sequence shown here is derived from an EMBL/GenBank/DDBJ whole genome shotgun (WGS) entry which is preliminary data.</text>
</comment>
<dbReference type="EMBL" id="PKGZ01000004">
    <property type="protein sequence ID" value="PKY91224.1"/>
    <property type="molecule type" value="Genomic_DNA"/>
</dbReference>
<dbReference type="RefSeq" id="WP_101660450.1">
    <property type="nucleotide sequence ID" value="NZ_PKGZ01000004.1"/>
</dbReference>
<dbReference type="Proteomes" id="UP000234775">
    <property type="component" value="Unassembled WGS sequence"/>
</dbReference>
<keyword evidence="2" id="KW-1185">Reference proteome</keyword>
<reference evidence="1 2" key="1">
    <citation type="submission" date="2017-12" db="EMBL/GenBank/DDBJ databases">
        <title>Phylogenetic diversity of female urinary microbiome.</title>
        <authorList>
            <person name="Thomas-White K."/>
            <person name="Wolfe A.J."/>
        </authorList>
    </citation>
    <scope>NUCLEOTIDE SEQUENCE [LARGE SCALE GENOMIC DNA]</scope>
    <source>
        <strain evidence="1 2">UMB0844</strain>
    </source>
</reference>
<proteinExistence type="predicted"/>
<gene>
    <name evidence="1" type="ORF">CYJ27_05845</name>
</gene>
<dbReference type="AlphaFoldDB" id="A0A2I1K6H3"/>
<evidence type="ECO:0000313" key="1">
    <source>
        <dbReference type="EMBL" id="PKY91224.1"/>
    </source>
</evidence>